<name>A0ABD2MZB5_9CUCU</name>
<evidence type="ECO:0000256" key="2">
    <source>
        <dbReference type="SAM" id="Phobius"/>
    </source>
</evidence>
<reference evidence="3 4" key="1">
    <citation type="journal article" date="2021" name="BMC Biol.">
        <title>Horizontally acquired antibacterial genes associated with adaptive radiation of ladybird beetles.</title>
        <authorList>
            <person name="Li H.S."/>
            <person name="Tang X.F."/>
            <person name="Huang Y.H."/>
            <person name="Xu Z.Y."/>
            <person name="Chen M.L."/>
            <person name="Du X.Y."/>
            <person name="Qiu B.Y."/>
            <person name="Chen P.T."/>
            <person name="Zhang W."/>
            <person name="Slipinski A."/>
            <person name="Escalona H.E."/>
            <person name="Waterhouse R.M."/>
            <person name="Zwick A."/>
            <person name="Pang H."/>
        </authorList>
    </citation>
    <scope>NUCLEOTIDE SEQUENCE [LARGE SCALE GENOMIC DNA]</scope>
    <source>
        <strain evidence="3">SYSU2018</strain>
    </source>
</reference>
<feature type="region of interest" description="Disordered" evidence="1">
    <location>
        <begin position="38"/>
        <end position="60"/>
    </location>
</feature>
<dbReference type="Proteomes" id="UP001516400">
    <property type="component" value="Unassembled WGS sequence"/>
</dbReference>
<organism evidence="3 4">
    <name type="scientific">Cryptolaemus montrouzieri</name>
    <dbReference type="NCBI Taxonomy" id="559131"/>
    <lineage>
        <taxon>Eukaryota</taxon>
        <taxon>Metazoa</taxon>
        <taxon>Ecdysozoa</taxon>
        <taxon>Arthropoda</taxon>
        <taxon>Hexapoda</taxon>
        <taxon>Insecta</taxon>
        <taxon>Pterygota</taxon>
        <taxon>Neoptera</taxon>
        <taxon>Endopterygota</taxon>
        <taxon>Coleoptera</taxon>
        <taxon>Polyphaga</taxon>
        <taxon>Cucujiformia</taxon>
        <taxon>Coccinelloidea</taxon>
        <taxon>Coccinellidae</taxon>
        <taxon>Scymninae</taxon>
        <taxon>Scymnini</taxon>
        <taxon>Cryptolaemus</taxon>
    </lineage>
</organism>
<dbReference type="PROSITE" id="PS51257">
    <property type="entry name" value="PROKAR_LIPOPROTEIN"/>
    <property type="match status" value="1"/>
</dbReference>
<evidence type="ECO:0000256" key="1">
    <source>
        <dbReference type="SAM" id="MobiDB-lite"/>
    </source>
</evidence>
<proteinExistence type="predicted"/>
<keyword evidence="2" id="KW-0472">Membrane</keyword>
<keyword evidence="2" id="KW-0812">Transmembrane</keyword>
<gene>
    <name evidence="3" type="ORF">HHI36_022270</name>
</gene>
<keyword evidence="2" id="KW-1133">Transmembrane helix</keyword>
<sequence>MQKRELVLTAVFSSLVVIILVVGIAAACYFYHKRRRKHDDEFDDDSPEGGNCSRIETSSGKKSKLNGFLSLKTPLISTKTLGNLRMKCITTLRPALKSLSSKL</sequence>
<evidence type="ECO:0000313" key="3">
    <source>
        <dbReference type="EMBL" id="KAL3271800.1"/>
    </source>
</evidence>
<dbReference type="AlphaFoldDB" id="A0ABD2MZB5"/>
<dbReference type="EMBL" id="JABFTP020000042">
    <property type="protein sequence ID" value="KAL3271800.1"/>
    <property type="molecule type" value="Genomic_DNA"/>
</dbReference>
<protein>
    <submittedName>
        <fullName evidence="3">Uncharacterized protein</fullName>
    </submittedName>
</protein>
<evidence type="ECO:0000313" key="4">
    <source>
        <dbReference type="Proteomes" id="UP001516400"/>
    </source>
</evidence>
<keyword evidence="4" id="KW-1185">Reference proteome</keyword>
<comment type="caution">
    <text evidence="3">The sequence shown here is derived from an EMBL/GenBank/DDBJ whole genome shotgun (WGS) entry which is preliminary data.</text>
</comment>
<feature type="transmembrane region" description="Helical" evidence="2">
    <location>
        <begin position="6"/>
        <end position="31"/>
    </location>
</feature>
<accession>A0ABD2MZB5</accession>